<feature type="domain" description="BTB" evidence="5">
    <location>
        <begin position="1"/>
        <end position="70"/>
    </location>
</feature>
<evidence type="ECO:0000256" key="1">
    <source>
        <dbReference type="ARBA" id="ARBA00004123"/>
    </source>
</evidence>
<protein>
    <recommendedName>
        <fullName evidence="8">BTB domain-containing protein</fullName>
    </recommendedName>
</protein>
<dbReference type="Pfam" id="PF24570">
    <property type="entry name" value="BACK_BPM_SPOP"/>
    <property type="match status" value="1"/>
</dbReference>
<dbReference type="PANTHER" id="PTHR24413">
    <property type="entry name" value="SPECKLE-TYPE POZ PROTEIN"/>
    <property type="match status" value="1"/>
</dbReference>
<gene>
    <name evidence="7" type="ORF">SINC0208_LOCUS9373</name>
</gene>
<dbReference type="GO" id="GO:0005634">
    <property type="term" value="C:nucleus"/>
    <property type="evidence" value="ECO:0007669"/>
    <property type="project" value="UniProtKB-SubCell"/>
</dbReference>
<evidence type="ECO:0008006" key="8">
    <source>
        <dbReference type="Google" id="ProtNLM"/>
    </source>
</evidence>
<evidence type="ECO:0000256" key="3">
    <source>
        <dbReference type="ARBA" id="ARBA00022786"/>
    </source>
</evidence>
<feature type="domain" description="BPM/SPOP BACK" evidence="6">
    <location>
        <begin position="75"/>
        <end position="125"/>
    </location>
</feature>
<sequence>MFMNGMKESTEKEIHVKDWSFNSYLLMMEYLYTGSIQNLNSRVALDLLGLADQYLLDRLKFLCENTLTQNVDNENVISTLIEANKYQSAELKKYCINFLIKNFQEVSSSKQFEELEYFPSLLLEVTRLMASNVNAREISH</sequence>
<dbReference type="AlphaFoldDB" id="A0A7S3INU8"/>
<organism evidence="7">
    <name type="scientific">Strombidium inclinatum</name>
    <dbReference type="NCBI Taxonomy" id="197538"/>
    <lineage>
        <taxon>Eukaryota</taxon>
        <taxon>Sar</taxon>
        <taxon>Alveolata</taxon>
        <taxon>Ciliophora</taxon>
        <taxon>Intramacronucleata</taxon>
        <taxon>Spirotrichea</taxon>
        <taxon>Oligotrichia</taxon>
        <taxon>Strombidiidae</taxon>
        <taxon>Strombidium</taxon>
    </lineage>
</organism>
<dbReference type="Gene3D" id="3.30.710.10">
    <property type="entry name" value="Potassium Channel Kv1.1, Chain A"/>
    <property type="match status" value="1"/>
</dbReference>
<reference evidence="7" key="1">
    <citation type="submission" date="2021-01" db="EMBL/GenBank/DDBJ databases">
        <authorList>
            <person name="Corre E."/>
            <person name="Pelletier E."/>
            <person name="Niang G."/>
            <person name="Scheremetjew M."/>
            <person name="Finn R."/>
            <person name="Kale V."/>
            <person name="Holt S."/>
            <person name="Cochrane G."/>
            <person name="Meng A."/>
            <person name="Brown T."/>
            <person name="Cohen L."/>
        </authorList>
    </citation>
    <scope>NUCLEOTIDE SEQUENCE</scope>
    <source>
        <strain evidence="7">S3</strain>
    </source>
</reference>
<dbReference type="InterPro" id="IPR011333">
    <property type="entry name" value="SKP1/BTB/POZ_sf"/>
</dbReference>
<dbReference type="InterPro" id="IPR056423">
    <property type="entry name" value="BACK_BPM_SPOP"/>
</dbReference>
<keyword evidence="4" id="KW-0539">Nucleus</keyword>
<evidence type="ECO:0000313" key="7">
    <source>
        <dbReference type="EMBL" id="CAE0328745.1"/>
    </source>
</evidence>
<keyword evidence="3" id="KW-0833">Ubl conjugation pathway</keyword>
<dbReference type="Pfam" id="PF00651">
    <property type="entry name" value="BTB"/>
    <property type="match status" value="1"/>
</dbReference>
<evidence type="ECO:0000256" key="4">
    <source>
        <dbReference type="ARBA" id="ARBA00023242"/>
    </source>
</evidence>
<comment type="subcellular location">
    <subcellularLocation>
        <location evidence="1">Nucleus</location>
    </subcellularLocation>
</comment>
<dbReference type="CDD" id="cd14733">
    <property type="entry name" value="BACK"/>
    <property type="match status" value="1"/>
</dbReference>
<dbReference type="InterPro" id="IPR000210">
    <property type="entry name" value="BTB/POZ_dom"/>
</dbReference>
<dbReference type="EMBL" id="HBIH01023489">
    <property type="protein sequence ID" value="CAE0328745.1"/>
    <property type="molecule type" value="Transcribed_RNA"/>
</dbReference>
<evidence type="ECO:0000259" key="6">
    <source>
        <dbReference type="Pfam" id="PF24570"/>
    </source>
</evidence>
<proteinExistence type="inferred from homology"/>
<evidence type="ECO:0000256" key="2">
    <source>
        <dbReference type="ARBA" id="ARBA00010846"/>
    </source>
</evidence>
<evidence type="ECO:0000259" key="5">
    <source>
        <dbReference type="Pfam" id="PF00651"/>
    </source>
</evidence>
<dbReference type="SUPFAM" id="SSF54695">
    <property type="entry name" value="POZ domain"/>
    <property type="match status" value="1"/>
</dbReference>
<name>A0A7S3INU8_9SPIT</name>
<comment type="similarity">
    <text evidence="2">Belongs to the Tdpoz family.</text>
</comment>
<dbReference type="Gene3D" id="1.25.40.420">
    <property type="match status" value="1"/>
</dbReference>
<accession>A0A7S3INU8</accession>